<gene>
    <name evidence="9" type="ORF">CTER_3538</name>
</gene>
<keyword evidence="6 7" id="KW-0472">Membrane</keyword>
<dbReference type="PATRIC" id="fig|1195236.3.peg.3760"/>
<evidence type="ECO:0000256" key="2">
    <source>
        <dbReference type="ARBA" id="ARBA00022448"/>
    </source>
</evidence>
<proteinExistence type="inferred from homology"/>
<dbReference type="CDD" id="cd06261">
    <property type="entry name" value="TM_PBP2"/>
    <property type="match status" value="1"/>
</dbReference>
<sequence length="299" mass="33493">MANNKQILSHSDRIFHIFNNLFLIICFIVVFFPLANVVAQSFSSPASVVSGKVLFLPVKPSLIGYKNIMEDRELLSGFLNSFIYTVLGTLISVALTVTGAYPLARKTFAGKKVFTWIFTFTMIFNGGLIPTYLLVKDLNMRDTVWAMVLPNAVAVWNLFIARAFFENTIPDGLYEAAELDGCNDIRIFTSIVLPLSKPILAVLVLFYAIGIWNNYFDGLIYLTKASKFPLQLVLRNVLIKSQMQTILQASSGQDQSEIMALTEVMKYSIIVFSSLPVMLLYPFIQKYFVKGIMIGSVKG</sequence>
<dbReference type="GO" id="GO:0005886">
    <property type="term" value="C:plasma membrane"/>
    <property type="evidence" value="ECO:0007669"/>
    <property type="project" value="UniProtKB-SubCell"/>
</dbReference>
<evidence type="ECO:0000256" key="1">
    <source>
        <dbReference type="ARBA" id="ARBA00004651"/>
    </source>
</evidence>
<dbReference type="RefSeq" id="WP_004627912.1">
    <property type="nucleotide sequence ID" value="NZ_AORV01000049.1"/>
</dbReference>
<feature type="domain" description="ABC transmembrane type-1" evidence="8">
    <location>
        <begin position="78"/>
        <end position="276"/>
    </location>
</feature>
<dbReference type="InterPro" id="IPR000515">
    <property type="entry name" value="MetI-like"/>
</dbReference>
<dbReference type="PANTHER" id="PTHR43744:SF9">
    <property type="entry name" value="POLYGALACTURONAN_RHAMNOGALACTURONAN TRANSPORT SYSTEM PERMEASE PROTEIN YTCP"/>
    <property type="match status" value="1"/>
</dbReference>
<feature type="transmembrane region" description="Helical" evidence="7">
    <location>
        <begin position="145"/>
        <end position="165"/>
    </location>
</feature>
<keyword evidence="2 7" id="KW-0813">Transport</keyword>
<keyword evidence="9" id="KW-0762">Sugar transport</keyword>
<dbReference type="PANTHER" id="PTHR43744">
    <property type="entry name" value="ABC TRANSPORTER PERMEASE PROTEIN MG189-RELATED-RELATED"/>
    <property type="match status" value="1"/>
</dbReference>
<keyword evidence="4 7" id="KW-0812">Transmembrane</keyword>
<dbReference type="Proteomes" id="UP000014155">
    <property type="component" value="Unassembled WGS sequence"/>
</dbReference>
<evidence type="ECO:0000313" key="9">
    <source>
        <dbReference type="EMBL" id="EMS70665.1"/>
    </source>
</evidence>
<evidence type="ECO:0000259" key="8">
    <source>
        <dbReference type="PROSITE" id="PS50928"/>
    </source>
</evidence>
<evidence type="ECO:0000313" key="10">
    <source>
        <dbReference type="Proteomes" id="UP000014155"/>
    </source>
</evidence>
<name>S0FGL9_RUMCE</name>
<protein>
    <submittedName>
        <fullName evidence="9">ABC-type sugar transport system, permease component</fullName>
    </submittedName>
</protein>
<feature type="transmembrane region" description="Helical" evidence="7">
    <location>
        <begin position="264"/>
        <end position="284"/>
    </location>
</feature>
<comment type="similarity">
    <text evidence="7">Belongs to the binding-protein-dependent transport system permease family.</text>
</comment>
<keyword evidence="10" id="KW-1185">Reference proteome</keyword>
<evidence type="ECO:0000256" key="6">
    <source>
        <dbReference type="ARBA" id="ARBA00023136"/>
    </source>
</evidence>
<dbReference type="PROSITE" id="PS50928">
    <property type="entry name" value="ABC_TM1"/>
    <property type="match status" value="1"/>
</dbReference>
<comment type="subcellular location">
    <subcellularLocation>
        <location evidence="1 7">Cell membrane</location>
        <topology evidence="1 7">Multi-pass membrane protein</topology>
    </subcellularLocation>
</comment>
<evidence type="ECO:0000256" key="4">
    <source>
        <dbReference type="ARBA" id="ARBA00022692"/>
    </source>
</evidence>
<evidence type="ECO:0000256" key="3">
    <source>
        <dbReference type="ARBA" id="ARBA00022475"/>
    </source>
</evidence>
<accession>S0FGL9</accession>
<dbReference type="EMBL" id="AORV01000049">
    <property type="protein sequence ID" value="EMS70665.1"/>
    <property type="molecule type" value="Genomic_DNA"/>
</dbReference>
<dbReference type="InterPro" id="IPR035906">
    <property type="entry name" value="MetI-like_sf"/>
</dbReference>
<dbReference type="eggNOG" id="COG0395">
    <property type="taxonomic scope" value="Bacteria"/>
</dbReference>
<dbReference type="Gene3D" id="1.10.3720.10">
    <property type="entry name" value="MetI-like"/>
    <property type="match status" value="1"/>
</dbReference>
<keyword evidence="5 7" id="KW-1133">Transmembrane helix</keyword>
<feature type="transmembrane region" description="Helical" evidence="7">
    <location>
        <begin position="82"/>
        <end position="101"/>
    </location>
</feature>
<keyword evidence="3" id="KW-1003">Cell membrane</keyword>
<dbReference type="GO" id="GO:0055085">
    <property type="term" value="P:transmembrane transport"/>
    <property type="evidence" value="ECO:0007669"/>
    <property type="project" value="InterPro"/>
</dbReference>
<evidence type="ECO:0000256" key="7">
    <source>
        <dbReference type="RuleBase" id="RU363032"/>
    </source>
</evidence>
<feature type="transmembrane region" description="Helical" evidence="7">
    <location>
        <begin position="21"/>
        <end position="42"/>
    </location>
</feature>
<dbReference type="STRING" id="1195236.CTER_3538"/>
<dbReference type="AlphaFoldDB" id="S0FGL9"/>
<dbReference type="Pfam" id="PF00528">
    <property type="entry name" value="BPD_transp_1"/>
    <property type="match status" value="1"/>
</dbReference>
<dbReference type="SUPFAM" id="SSF161098">
    <property type="entry name" value="MetI-like"/>
    <property type="match status" value="1"/>
</dbReference>
<comment type="caution">
    <text evidence="9">The sequence shown here is derived from an EMBL/GenBank/DDBJ whole genome shotgun (WGS) entry which is preliminary data.</text>
</comment>
<feature type="transmembrane region" description="Helical" evidence="7">
    <location>
        <begin position="113"/>
        <end position="133"/>
    </location>
</feature>
<evidence type="ECO:0000256" key="5">
    <source>
        <dbReference type="ARBA" id="ARBA00022989"/>
    </source>
</evidence>
<feature type="transmembrane region" description="Helical" evidence="7">
    <location>
        <begin position="185"/>
        <end position="209"/>
    </location>
</feature>
<reference evidence="9 10" key="1">
    <citation type="journal article" date="2013" name="Genome Announc.">
        <title>Draft Genome Sequence of the Cellulolytic, Mesophilic, Anaerobic Bacterium Clostridium termitidis Strain CT1112 (DSM 5398).</title>
        <authorList>
            <person name="Lal S."/>
            <person name="Ramachandran U."/>
            <person name="Zhang X."/>
            <person name="Munir R."/>
            <person name="Sparling R."/>
            <person name="Levin D.B."/>
        </authorList>
    </citation>
    <scope>NUCLEOTIDE SEQUENCE [LARGE SCALE GENOMIC DNA]</scope>
    <source>
        <strain evidence="9 10">CT1112</strain>
    </source>
</reference>
<organism evidence="9 10">
    <name type="scientific">Ruminiclostridium cellobioparum subsp. termitidis CT1112</name>
    <dbReference type="NCBI Taxonomy" id="1195236"/>
    <lineage>
        <taxon>Bacteria</taxon>
        <taxon>Bacillati</taxon>
        <taxon>Bacillota</taxon>
        <taxon>Clostridia</taxon>
        <taxon>Eubacteriales</taxon>
        <taxon>Oscillospiraceae</taxon>
        <taxon>Ruminiclostridium</taxon>
    </lineage>
</organism>